<evidence type="ECO:0000313" key="3">
    <source>
        <dbReference type="Proteomes" id="UP001177023"/>
    </source>
</evidence>
<feature type="chain" id="PRO_5041233759" evidence="1">
    <location>
        <begin position="20"/>
        <end position="100"/>
    </location>
</feature>
<dbReference type="EMBL" id="CATQJA010002584">
    <property type="protein sequence ID" value="CAJ0571844.1"/>
    <property type="molecule type" value="Genomic_DNA"/>
</dbReference>
<dbReference type="Proteomes" id="UP001177023">
    <property type="component" value="Unassembled WGS sequence"/>
</dbReference>
<name>A0AA36G3P1_9BILA</name>
<keyword evidence="1" id="KW-0732">Signal</keyword>
<evidence type="ECO:0000313" key="2">
    <source>
        <dbReference type="EMBL" id="CAJ0571844.1"/>
    </source>
</evidence>
<protein>
    <submittedName>
        <fullName evidence="2">Uncharacterized protein</fullName>
    </submittedName>
</protein>
<comment type="caution">
    <text evidence="2">The sequence shown here is derived from an EMBL/GenBank/DDBJ whole genome shotgun (WGS) entry which is preliminary data.</text>
</comment>
<dbReference type="AlphaFoldDB" id="A0AA36G3P1"/>
<feature type="signal peptide" evidence="1">
    <location>
        <begin position="1"/>
        <end position="19"/>
    </location>
</feature>
<sequence length="100" mass="11473">MPCRTLLLTFTIFFILTSAQGPYYPNHWYGANQGNIRSGVVPAKETLPQPVMNEGTLRPHVCGFNPFTRQCMDPQGYCPGRCMNFHYTYNTIYECRCLVI</sequence>
<organism evidence="2 3">
    <name type="scientific">Mesorhabditis spiculigera</name>
    <dbReference type="NCBI Taxonomy" id="96644"/>
    <lineage>
        <taxon>Eukaryota</taxon>
        <taxon>Metazoa</taxon>
        <taxon>Ecdysozoa</taxon>
        <taxon>Nematoda</taxon>
        <taxon>Chromadorea</taxon>
        <taxon>Rhabditida</taxon>
        <taxon>Rhabditina</taxon>
        <taxon>Rhabditomorpha</taxon>
        <taxon>Rhabditoidea</taxon>
        <taxon>Rhabditidae</taxon>
        <taxon>Mesorhabditinae</taxon>
        <taxon>Mesorhabditis</taxon>
    </lineage>
</organism>
<evidence type="ECO:0000256" key="1">
    <source>
        <dbReference type="SAM" id="SignalP"/>
    </source>
</evidence>
<accession>A0AA36G3P1</accession>
<reference evidence="2" key="1">
    <citation type="submission" date="2023-06" db="EMBL/GenBank/DDBJ databases">
        <authorList>
            <person name="Delattre M."/>
        </authorList>
    </citation>
    <scope>NUCLEOTIDE SEQUENCE</scope>
    <source>
        <strain evidence="2">AF72</strain>
    </source>
</reference>
<feature type="non-terminal residue" evidence="2">
    <location>
        <position position="1"/>
    </location>
</feature>
<gene>
    <name evidence="2" type="ORF">MSPICULIGERA_LOCUS10242</name>
</gene>
<proteinExistence type="predicted"/>
<keyword evidence="3" id="KW-1185">Reference proteome</keyword>